<dbReference type="PANTHER" id="PTHR46246">
    <property type="entry name" value="GUANOSINE-3',5'-BIS(DIPHOSPHATE) 3'-PYROPHOSPHOHYDROLASE MESH1"/>
    <property type="match status" value="1"/>
</dbReference>
<sequence length="153" mass="17072">MSDLVQRAESISRRAHEGQSDKAGEPYAEHPARVAERVADRVEAADRDLAVSAAWLHDVVEDTDVTLDSLREDVGSAVSEIVDALTKRPGEPREDYYERIRTTGHLAVTVKLADLDDNTDPARLAALAPEVRERLEAKYRHTRAELTRSRSTK</sequence>
<dbReference type="Proteomes" id="UP000295371">
    <property type="component" value="Unassembled WGS sequence"/>
</dbReference>
<evidence type="ECO:0000256" key="1">
    <source>
        <dbReference type="SAM" id="MobiDB-lite"/>
    </source>
</evidence>
<gene>
    <name evidence="2" type="ORF">CLV29_3174</name>
</gene>
<protein>
    <submittedName>
        <fullName evidence="2">HD domain-containing protein</fullName>
    </submittedName>
</protein>
<comment type="caution">
    <text evidence="2">The sequence shown here is derived from an EMBL/GenBank/DDBJ whole genome shotgun (WGS) entry which is preliminary data.</text>
</comment>
<feature type="region of interest" description="Disordered" evidence="1">
    <location>
        <begin position="1"/>
        <end position="32"/>
    </location>
</feature>
<dbReference type="AlphaFoldDB" id="A0A4R7IWN3"/>
<feature type="compositionally biased region" description="Basic and acidic residues" evidence="1">
    <location>
        <begin position="10"/>
        <end position="32"/>
    </location>
</feature>
<name>A0A4R7IWN3_9ACTN</name>
<dbReference type="EMBL" id="SOAW01000004">
    <property type="protein sequence ID" value="TDT29081.1"/>
    <property type="molecule type" value="Genomic_DNA"/>
</dbReference>
<dbReference type="OrthoDB" id="9802385at2"/>
<dbReference type="Gene3D" id="1.10.3210.10">
    <property type="entry name" value="Hypothetical protein af1432"/>
    <property type="match status" value="1"/>
</dbReference>
<proteinExistence type="predicted"/>
<dbReference type="PANTHER" id="PTHR46246:SF1">
    <property type="entry name" value="GUANOSINE-3',5'-BIS(DIPHOSPHATE) 3'-PYROPHOSPHOHYDROLASE MESH1"/>
    <property type="match status" value="1"/>
</dbReference>
<keyword evidence="3" id="KW-1185">Reference proteome</keyword>
<dbReference type="RefSeq" id="WP_133756076.1">
    <property type="nucleotide sequence ID" value="NZ_SOAW01000004.1"/>
</dbReference>
<evidence type="ECO:0000313" key="3">
    <source>
        <dbReference type="Proteomes" id="UP000295371"/>
    </source>
</evidence>
<dbReference type="InterPro" id="IPR052194">
    <property type="entry name" value="MESH1"/>
</dbReference>
<dbReference type="GO" id="GO:0008893">
    <property type="term" value="F:guanosine-3',5'-bis(diphosphate) 3'-diphosphatase activity"/>
    <property type="evidence" value="ECO:0007669"/>
    <property type="project" value="TreeGrafter"/>
</dbReference>
<organism evidence="2 3">
    <name type="scientific">Naumannella halotolerans</name>
    <dbReference type="NCBI Taxonomy" id="993414"/>
    <lineage>
        <taxon>Bacteria</taxon>
        <taxon>Bacillati</taxon>
        <taxon>Actinomycetota</taxon>
        <taxon>Actinomycetes</taxon>
        <taxon>Propionibacteriales</taxon>
        <taxon>Propionibacteriaceae</taxon>
        <taxon>Naumannella</taxon>
    </lineage>
</organism>
<accession>A0A4R7IWN3</accession>
<reference evidence="2 3" key="1">
    <citation type="submission" date="2019-03" db="EMBL/GenBank/DDBJ databases">
        <title>Genomic Encyclopedia of Archaeal and Bacterial Type Strains, Phase II (KMG-II): from individual species to whole genera.</title>
        <authorList>
            <person name="Goeker M."/>
        </authorList>
    </citation>
    <scope>NUCLEOTIDE SEQUENCE [LARGE SCALE GENOMIC DNA]</scope>
    <source>
        <strain evidence="2 3">DSM 24323</strain>
    </source>
</reference>
<dbReference type="Pfam" id="PF13328">
    <property type="entry name" value="HD_4"/>
    <property type="match status" value="1"/>
</dbReference>
<dbReference type="SUPFAM" id="SSF109604">
    <property type="entry name" value="HD-domain/PDEase-like"/>
    <property type="match status" value="1"/>
</dbReference>
<evidence type="ECO:0000313" key="2">
    <source>
        <dbReference type="EMBL" id="TDT29081.1"/>
    </source>
</evidence>